<comment type="catalytic activity">
    <reaction evidence="5">
        <text>alpha-D-glucose = beta-D-glucose</text>
        <dbReference type="Rhea" id="RHEA:10264"/>
        <dbReference type="ChEBI" id="CHEBI:15903"/>
        <dbReference type="ChEBI" id="CHEBI:17925"/>
        <dbReference type="EC" id="5.1.3.3"/>
    </reaction>
</comment>
<comment type="similarity">
    <text evidence="2 5">Belongs to the aldose epimerase family.</text>
</comment>
<reference evidence="6 7" key="1">
    <citation type="submission" date="2016-10" db="EMBL/GenBank/DDBJ databases">
        <authorList>
            <person name="Varghese N."/>
            <person name="Submissions S."/>
        </authorList>
    </citation>
    <scope>NUCLEOTIDE SEQUENCE [LARGE SCALE GENOMIC DNA]</scope>
    <source>
        <strain evidence="6 7">DSM 13796</strain>
    </source>
</reference>
<dbReference type="InterPro" id="IPR047215">
    <property type="entry name" value="Galactose_mutarotase-like"/>
</dbReference>
<accession>A0A1I6AP72</accession>
<evidence type="ECO:0000256" key="2">
    <source>
        <dbReference type="ARBA" id="ARBA00006206"/>
    </source>
</evidence>
<evidence type="ECO:0000256" key="1">
    <source>
        <dbReference type="ARBA" id="ARBA00005028"/>
    </source>
</evidence>
<dbReference type="InterPro" id="IPR008183">
    <property type="entry name" value="Aldose_1/G6P_1-epimerase"/>
</dbReference>
<dbReference type="EMBL" id="FOXX01000007">
    <property type="protein sequence ID" value="SFQ70524.1"/>
    <property type="molecule type" value="Genomic_DNA"/>
</dbReference>
<dbReference type="PANTHER" id="PTHR10091">
    <property type="entry name" value="ALDOSE-1-EPIMERASE"/>
    <property type="match status" value="1"/>
</dbReference>
<dbReference type="Gene3D" id="2.70.98.10">
    <property type="match status" value="1"/>
</dbReference>
<dbReference type="InterPro" id="IPR011013">
    <property type="entry name" value="Gal_mutarotase_sf_dom"/>
</dbReference>
<dbReference type="CDD" id="cd09019">
    <property type="entry name" value="galactose_mutarotase_like"/>
    <property type="match status" value="1"/>
</dbReference>
<dbReference type="Pfam" id="PF01263">
    <property type="entry name" value="Aldose_epim"/>
    <property type="match status" value="1"/>
</dbReference>
<name>A0A1I6AP72_9BACI</name>
<keyword evidence="3 5" id="KW-0413">Isomerase</keyword>
<evidence type="ECO:0000313" key="7">
    <source>
        <dbReference type="Proteomes" id="UP000182762"/>
    </source>
</evidence>
<evidence type="ECO:0000256" key="4">
    <source>
        <dbReference type="ARBA" id="ARBA00023277"/>
    </source>
</evidence>
<gene>
    <name evidence="6" type="ORF">SAMN02745910_02852</name>
</gene>
<proteinExistence type="inferred from homology"/>
<dbReference type="PIRSF" id="PIRSF005096">
    <property type="entry name" value="GALM"/>
    <property type="match status" value="1"/>
</dbReference>
<evidence type="ECO:0000313" key="6">
    <source>
        <dbReference type="EMBL" id="SFQ70524.1"/>
    </source>
</evidence>
<dbReference type="SUPFAM" id="SSF74650">
    <property type="entry name" value="Galactose mutarotase-like"/>
    <property type="match status" value="1"/>
</dbReference>
<evidence type="ECO:0000256" key="3">
    <source>
        <dbReference type="ARBA" id="ARBA00023235"/>
    </source>
</evidence>
<dbReference type="InterPro" id="IPR015443">
    <property type="entry name" value="Aldose_1-epimerase"/>
</dbReference>
<keyword evidence="4 5" id="KW-0119">Carbohydrate metabolism</keyword>
<dbReference type="GeneID" id="93711481"/>
<evidence type="ECO:0000256" key="5">
    <source>
        <dbReference type="PIRNR" id="PIRNR005096"/>
    </source>
</evidence>
<dbReference type="PANTHER" id="PTHR10091:SF0">
    <property type="entry name" value="GALACTOSE MUTAROTASE"/>
    <property type="match status" value="1"/>
</dbReference>
<sequence>MKENIREYTLKNEKLTVKFMNYGAYITHVLLENGQNVVMNYADIDSYFDDKHCLNCFVGPVIGRIANAEFTLEGKEYKLEKNEGEHNLHSGSANLATKFWDVDVSEEDTCAVLTYQTKDGEGGFPGNVDVSVTYKLEGETLVVKTEAETDKPTLFAPSLHFHFNLEHFEEGIENHLLKISSQKFTELTEEVIPTGTLLNVEDTPFDFREEVKIGSFITKDDPQLNIEGGYDHGFLLQDKEVVLKNKNKTVELHATTTEPAVVIYTNNGLTEKEKINEGRDGFKHGAICIELQKLPDAIHHENFPSAVLYPEKPFQEESRYTFRLKQ</sequence>
<comment type="pathway">
    <text evidence="1 5">Carbohydrate metabolism; hexose metabolism.</text>
</comment>
<protein>
    <recommendedName>
        <fullName evidence="5">Aldose 1-epimerase</fullName>
        <ecNumber evidence="5">5.1.3.3</ecNumber>
    </recommendedName>
</protein>
<keyword evidence="7" id="KW-1185">Reference proteome</keyword>
<dbReference type="RefSeq" id="WP_061803170.1">
    <property type="nucleotide sequence ID" value="NZ_FOXX01000007.1"/>
</dbReference>
<dbReference type="InterPro" id="IPR014718">
    <property type="entry name" value="GH-type_carb-bd"/>
</dbReference>
<comment type="caution">
    <text evidence="6">The sequence shown here is derived from an EMBL/GenBank/DDBJ whole genome shotgun (WGS) entry which is preliminary data.</text>
</comment>
<dbReference type="EC" id="5.1.3.3" evidence="5"/>
<dbReference type="Proteomes" id="UP000182762">
    <property type="component" value="Unassembled WGS sequence"/>
</dbReference>
<organism evidence="6 7">
    <name type="scientific">Priestia endophytica DSM 13796</name>
    <dbReference type="NCBI Taxonomy" id="1121089"/>
    <lineage>
        <taxon>Bacteria</taxon>
        <taxon>Bacillati</taxon>
        <taxon>Bacillota</taxon>
        <taxon>Bacilli</taxon>
        <taxon>Bacillales</taxon>
        <taxon>Bacillaceae</taxon>
        <taxon>Priestia</taxon>
    </lineage>
</organism>